<evidence type="ECO:0000259" key="2">
    <source>
        <dbReference type="Pfam" id="PF08241"/>
    </source>
</evidence>
<dbReference type="Proteomes" id="UP000275232">
    <property type="component" value="Unassembled WGS sequence"/>
</dbReference>
<dbReference type="GO" id="GO:0032259">
    <property type="term" value="P:methylation"/>
    <property type="evidence" value="ECO:0007669"/>
    <property type="project" value="UniProtKB-KW"/>
</dbReference>
<feature type="domain" description="Methyltransferase type 11" evidence="2">
    <location>
        <begin position="138"/>
        <end position="229"/>
    </location>
</feature>
<dbReference type="GO" id="GO:0008757">
    <property type="term" value="F:S-adenosylmethionine-dependent methyltransferase activity"/>
    <property type="evidence" value="ECO:0007669"/>
    <property type="project" value="InterPro"/>
</dbReference>
<feature type="compositionally biased region" description="Basic and acidic residues" evidence="1">
    <location>
        <begin position="352"/>
        <end position="366"/>
    </location>
</feature>
<keyword evidence="3" id="KW-0808">Transferase</keyword>
<dbReference type="Gene3D" id="3.40.50.150">
    <property type="entry name" value="Vaccinia Virus protein VP39"/>
    <property type="match status" value="1"/>
</dbReference>
<dbReference type="OrthoDB" id="9811589at2"/>
<comment type="caution">
    <text evidence="3">The sequence shown here is derived from an EMBL/GenBank/DDBJ whole genome shotgun (WGS) entry which is preliminary data.</text>
</comment>
<organism evidence="3 4">
    <name type="scientific">Aurantiacibacter spongiae</name>
    <dbReference type="NCBI Taxonomy" id="2488860"/>
    <lineage>
        <taxon>Bacteria</taxon>
        <taxon>Pseudomonadati</taxon>
        <taxon>Pseudomonadota</taxon>
        <taxon>Alphaproteobacteria</taxon>
        <taxon>Sphingomonadales</taxon>
        <taxon>Erythrobacteraceae</taxon>
        <taxon>Aurantiacibacter</taxon>
    </lineage>
</organism>
<gene>
    <name evidence="3" type="ORF">EG799_05830</name>
</gene>
<dbReference type="SUPFAM" id="SSF53335">
    <property type="entry name" value="S-adenosyl-L-methionine-dependent methyltransferases"/>
    <property type="match status" value="1"/>
</dbReference>
<accession>A0A3N5CQ86</accession>
<dbReference type="InterPro" id="IPR013216">
    <property type="entry name" value="Methyltransf_11"/>
</dbReference>
<sequence>MIWHSPVTGRPLAADTPHSLSDGRGERWPLVEGIPYLRSGSEALVELALGLLDSGDMDAALVALLSDQDEWWSGTGTDPGELRELVARRDELTLREAMRLLRFGPVADYFAHRWSDPTFLAGLALLEAHRGGARTAFELAGGIGHYSRDLARHAVRCVSGDVVFAKCWLAKNWIAPEAQYVVFDAQDRWPIGDARFDLVHCQDAFYFLPEQGRVAQRMREALADGGTLLVGHLHNADYAAGAMGPARTAGEWRAIFPEALVYDERELRAALLAARAPDPVALREDESVEAWSLAERATAPGAVEAGLALPPPSARLRPNPLIGSDGPQWPSQRYASEYGPAATWTDPAATSDPERDRRLVDLPERW</sequence>
<name>A0A3N5CQ86_9SPHN</name>
<evidence type="ECO:0000256" key="1">
    <source>
        <dbReference type="SAM" id="MobiDB-lite"/>
    </source>
</evidence>
<keyword evidence="4" id="KW-1185">Reference proteome</keyword>
<evidence type="ECO:0000313" key="3">
    <source>
        <dbReference type="EMBL" id="RPF71184.1"/>
    </source>
</evidence>
<dbReference type="RefSeq" id="WP_123879385.1">
    <property type="nucleotide sequence ID" value="NZ_RPFZ01000001.1"/>
</dbReference>
<dbReference type="CDD" id="cd02440">
    <property type="entry name" value="AdoMet_MTases"/>
    <property type="match status" value="1"/>
</dbReference>
<reference evidence="3 4" key="1">
    <citation type="submission" date="2018-11" db="EMBL/GenBank/DDBJ databases">
        <title>Erythrobacter spongiae sp. nov., isolated from a marine sponge.</title>
        <authorList>
            <person name="Zhuang L."/>
            <person name="Luo L."/>
        </authorList>
    </citation>
    <scope>NUCLEOTIDE SEQUENCE [LARGE SCALE GENOMIC DNA]</scope>
    <source>
        <strain evidence="3 4">HN-E23</strain>
    </source>
</reference>
<proteinExistence type="predicted"/>
<feature type="region of interest" description="Disordered" evidence="1">
    <location>
        <begin position="314"/>
        <end position="366"/>
    </location>
</feature>
<dbReference type="EMBL" id="RPFZ01000001">
    <property type="protein sequence ID" value="RPF71184.1"/>
    <property type="molecule type" value="Genomic_DNA"/>
</dbReference>
<protein>
    <submittedName>
        <fullName evidence="3">Class I SAM-dependent methyltransferase</fullName>
    </submittedName>
</protein>
<dbReference type="AlphaFoldDB" id="A0A3N5CQ86"/>
<keyword evidence="3" id="KW-0489">Methyltransferase</keyword>
<evidence type="ECO:0000313" key="4">
    <source>
        <dbReference type="Proteomes" id="UP000275232"/>
    </source>
</evidence>
<dbReference type="InterPro" id="IPR029063">
    <property type="entry name" value="SAM-dependent_MTases_sf"/>
</dbReference>
<dbReference type="Pfam" id="PF08241">
    <property type="entry name" value="Methyltransf_11"/>
    <property type="match status" value="1"/>
</dbReference>